<dbReference type="InterPro" id="IPR000033">
    <property type="entry name" value="LDLR_classB_rpt"/>
</dbReference>
<comment type="caution">
    <text evidence="1">The sequence shown here is derived from an EMBL/GenBank/DDBJ whole genome shotgun (WGS) entry which is preliminary data.</text>
</comment>
<name>A0A9X2E2C0_9NOCA</name>
<dbReference type="Proteomes" id="UP001139157">
    <property type="component" value="Unassembled WGS sequence"/>
</dbReference>
<dbReference type="PANTHER" id="PTHR46513:SF13">
    <property type="entry name" value="EGF-LIKE DOMAIN-CONTAINING PROTEIN"/>
    <property type="match status" value="1"/>
</dbReference>
<proteinExistence type="predicted"/>
<dbReference type="RefSeq" id="WP_251909440.1">
    <property type="nucleotide sequence ID" value="NZ_JAMRXG010000001.1"/>
</dbReference>
<dbReference type="EMBL" id="JAMRXG010000001">
    <property type="protein sequence ID" value="MCM6772594.1"/>
    <property type="molecule type" value="Genomic_DNA"/>
</dbReference>
<evidence type="ECO:0000313" key="2">
    <source>
        <dbReference type="Proteomes" id="UP001139157"/>
    </source>
</evidence>
<dbReference type="AlphaFoldDB" id="A0A9X2E2C0"/>
<sequence>MKALVVLNIVKGWLQAVSLDGARVWTLVDTLDQSPDGVVVDQRRGHIYWTNMGAPDPGSDDDHTFYTRNGSIERVDLDGANRRTIVPAGAFTTGKQLTADFAAGKLYWCDREGMRVLRCDLDGSHLEEVVVAARGEDAARDPRNHCVGVALDPSRRMVYWSQKGAPKSGQGRIFRAPIDIPPGRDATSRDDVELLWDHLPEPIDLHFDPAGFLAWTDRGAEPDGNTLNRATVDPEPAAPQILSRGYAEAIGLAVDDGTYYVSDLGGAIRRVDPVAGTDTELVRLDPALTGLALAELPGKGH</sequence>
<evidence type="ECO:0000313" key="1">
    <source>
        <dbReference type="EMBL" id="MCM6772594.1"/>
    </source>
</evidence>
<accession>A0A9X2E2C0</accession>
<dbReference type="Gene3D" id="2.120.10.30">
    <property type="entry name" value="TolB, C-terminal domain"/>
    <property type="match status" value="2"/>
</dbReference>
<gene>
    <name evidence="1" type="ORF">NDR86_03785</name>
</gene>
<dbReference type="PANTHER" id="PTHR46513">
    <property type="entry name" value="VITELLOGENIN RECEPTOR-LIKE PROTEIN-RELATED-RELATED"/>
    <property type="match status" value="1"/>
</dbReference>
<dbReference type="SUPFAM" id="SSF63829">
    <property type="entry name" value="Calcium-dependent phosphotriesterase"/>
    <property type="match status" value="1"/>
</dbReference>
<dbReference type="SMART" id="SM00135">
    <property type="entry name" value="LY"/>
    <property type="match status" value="3"/>
</dbReference>
<dbReference type="InterPro" id="IPR011042">
    <property type="entry name" value="6-blade_b-propeller_TolB-like"/>
</dbReference>
<keyword evidence="2" id="KW-1185">Reference proteome</keyword>
<organism evidence="1 2">
    <name type="scientific">Nocardia pulmonis</name>
    <dbReference type="NCBI Taxonomy" id="2951408"/>
    <lineage>
        <taxon>Bacteria</taxon>
        <taxon>Bacillati</taxon>
        <taxon>Actinomycetota</taxon>
        <taxon>Actinomycetes</taxon>
        <taxon>Mycobacteriales</taxon>
        <taxon>Nocardiaceae</taxon>
        <taxon>Nocardia</taxon>
    </lineage>
</organism>
<dbReference type="InterPro" id="IPR050778">
    <property type="entry name" value="Cueball_EGF_LRP_Nidogen"/>
</dbReference>
<reference evidence="1" key="1">
    <citation type="submission" date="2022-06" db="EMBL/GenBank/DDBJ databases">
        <title>Novel species in genus nocardia.</title>
        <authorList>
            <person name="Li F."/>
        </authorList>
    </citation>
    <scope>NUCLEOTIDE SEQUENCE</scope>
    <source>
        <strain evidence="1">CDC141</strain>
    </source>
</reference>
<evidence type="ECO:0008006" key="3">
    <source>
        <dbReference type="Google" id="ProtNLM"/>
    </source>
</evidence>
<protein>
    <recommendedName>
        <fullName evidence="3">Low-density lipoprotein receptor class B</fullName>
    </recommendedName>
</protein>